<evidence type="ECO:0000313" key="2">
    <source>
        <dbReference type="Proteomes" id="UP000789405"/>
    </source>
</evidence>
<reference evidence="1" key="1">
    <citation type="submission" date="2021-06" db="EMBL/GenBank/DDBJ databases">
        <authorList>
            <person name="Kallberg Y."/>
            <person name="Tangrot J."/>
            <person name="Rosling A."/>
        </authorList>
    </citation>
    <scope>NUCLEOTIDE SEQUENCE</scope>
    <source>
        <strain evidence="1">MA453B</strain>
    </source>
</reference>
<organism evidence="1 2">
    <name type="scientific">Dentiscutata erythropus</name>
    <dbReference type="NCBI Taxonomy" id="1348616"/>
    <lineage>
        <taxon>Eukaryota</taxon>
        <taxon>Fungi</taxon>
        <taxon>Fungi incertae sedis</taxon>
        <taxon>Mucoromycota</taxon>
        <taxon>Glomeromycotina</taxon>
        <taxon>Glomeromycetes</taxon>
        <taxon>Diversisporales</taxon>
        <taxon>Gigasporaceae</taxon>
        <taxon>Dentiscutata</taxon>
    </lineage>
</organism>
<dbReference type="EMBL" id="CAJVPY010001941">
    <property type="protein sequence ID" value="CAG8542707.1"/>
    <property type="molecule type" value="Genomic_DNA"/>
</dbReference>
<dbReference type="Proteomes" id="UP000789405">
    <property type="component" value="Unassembled WGS sequence"/>
</dbReference>
<comment type="caution">
    <text evidence="1">The sequence shown here is derived from an EMBL/GenBank/DDBJ whole genome shotgun (WGS) entry which is preliminary data.</text>
</comment>
<keyword evidence="2" id="KW-1185">Reference proteome</keyword>
<sequence length="78" mass="9031">MLIHNFVGTFYVRLEAKLEARFDTWLDATSYAKIRNKKFTTLDTILEPRLNTMMEACLEARMKCKVGSKVEARLGCKI</sequence>
<proteinExistence type="predicted"/>
<gene>
    <name evidence="1" type="ORF">DERYTH_LOCUS4882</name>
</gene>
<evidence type="ECO:0000313" key="1">
    <source>
        <dbReference type="EMBL" id="CAG8542707.1"/>
    </source>
</evidence>
<accession>A0A9N9AWH2</accession>
<protein>
    <submittedName>
        <fullName evidence="1">9168_t:CDS:1</fullName>
    </submittedName>
</protein>
<name>A0A9N9AWH2_9GLOM</name>
<dbReference type="AlphaFoldDB" id="A0A9N9AWH2"/>